<protein>
    <submittedName>
        <fullName evidence="1">Uncharacterized protein</fullName>
    </submittedName>
</protein>
<dbReference type="EMBL" id="OU898278">
    <property type="protein sequence ID" value="CAG9831261.1"/>
    <property type="molecule type" value="Genomic_DNA"/>
</dbReference>
<evidence type="ECO:0000313" key="1">
    <source>
        <dbReference type="EMBL" id="CAG9831261.1"/>
    </source>
</evidence>
<reference evidence="1" key="1">
    <citation type="submission" date="2022-01" db="EMBL/GenBank/DDBJ databases">
        <authorList>
            <person name="King R."/>
        </authorList>
    </citation>
    <scope>NUCLEOTIDE SEQUENCE</scope>
</reference>
<dbReference type="AlphaFoldDB" id="A0A9N9SSP4"/>
<accession>A0A9N9SSP4</accession>
<proteinExistence type="predicted"/>
<keyword evidence="2" id="KW-1185">Reference proteome</keyword>
<gene>
    <name evidence="1" type="ORF">DIABBA_LOCUS4867</name>
</gene>
<organism evidence="1 2">
    <name type="scientific">Diabrotica balteata</name>
    <name type="common">Banded cucumber beetle</name>
    <dbReference type="NCBI Taxonomy" id="107213"/>
    <lineage>
        <taxon>Eukaryota</taxon>
        <taxon>Metazoa</taxon>
        <taxon>Ecdysozoa</taxon>
        <taxon>Arthropoda</taxon>
        <taxon>Hexapoda</taxon>
        <taxon>Insecta</taxon>
        <taxon>Pterygota</taxon>
        <taxon>Neoptera</taxon>
        <taxon>Endopterygota</taxon>
        <taxon>Coleoptera</taxon>
        <taxon>Polyphaga</taxon>
        <taxon>Cucujiformia</taxon>
        <taxon>Chrysomeloidea</taxon>
        <taxon>Chrysomelidae</taxon>
        <taxon>Galerucinae</taxon>
        <taxon>Diabroticina</taxon>
        <taxon>Diabroticites</taxon>
        <taxon>Diabrotica</taxon>
    </lineage>
</organism>
<name>A0A9N9SSP4_DIABA</name>
<dbReference type="PANTHER" id="PTHR47027:SF8">
    <property type="entry name" value="RIBONUCLEASE H"/>
    <property type="match status" value="1"/>
</dbReference>
<dbReference type="OrthoDB" id="6783874at2759"/>
<dbReference type="Proteomes" id="UP001153709">
    <property type="component" value="Chromosome 3"/>
</dbReference>
<evidence type="ECO:0000313" key="2">
    <source>
        <dbReference type="Proteomes" id="UP001153709"/>
    </source>
</evidence>
<dbReference type="PANTHER" id="PTHR47027">
    <property type="entry name" value="REVERSE TRANSCRIPTASE DOMAIN-CONTAINING PROTEIN"/>
    <property type="match status" value="1"/>
</dbReference>
<sequence length="110" mass="13507">MKKIFNIHDIKLEIKVRLLKCYVFSDLFYGVESWTLTEASLKRLEAFEMWCYRRMLKIFWIDRVTNEEVLHRMGTERELVITIKRRKLKYLGHIMRNKQLDNLLWTILQG</sequence>